<evidence type="ECO:0000256" key="4">
    <source>
        <dbReference type="ARBA" id="ARBA00023136"/>
    </source>
</evidence>
<evidence type="ECO:0000313" key="7">
    <source>
        <dbReference type="Proteomes" id="UP000018291"/>
    </source>
</evidence>
<dbReference type="HOGENOM" id="CLU_2970865_0_0_11"/>
<keyword evidence="4" id="KW-0472">Membrane</keyword>
<reference evidence="6 7" key="1">
    <citation type="journal article" date="2013" name="ISME J.">
        <title>Metabolic model for the filamentous 'Candidatus Microthrix parvicella' based on genomic and metagenomic analyses.</title>
        <authorList>
            <person name="Jon McIlroy S."/>
            <person name="Kristiansen R."/>
            <person name="Albertsen M."/>
            <person name="Michael Karst S."/>
            <person name="Rossetti S."/>
            <person name="Lund Nielsen J."/>
            <person name="Tandoi V."/>
            <person name="James Seviour R."/>
            <person name="Nielsen P.H."/>
        </authorList>
    </citation>
    <scope>NUCLEOTIDE SEQUENCE [LARGE SCALE GENOMIC DNA]</scope>
    <source>
        <strain evidence="6 7">RN1</strain>
    </source>
</reference>
<dbReference type="STRING" id="1229780.BN381_310103"/>
<feature type="domain" description="SLC26A/SulP transporter" evidence="5">
    <location>
        <begin position="1"/>
        <end position="49"/>
    </location>
</feature>
<organism evidence="6 7">
    <name type="scientific">Candidatus Neomicrothrix parvicella RN1</name>
    <dbReference type="NCBI Taxonomy" id="1229780"/>
    <lineage>
        <taxon>Bacteria</taxon>
        <taxon>Bacillati</taxon>
        <taxon>Actinomycetota</taxon>
        <taxon>Acidimicrobiia</taxon>
        <taxon>Acidimicrobiales</taxon>
        <taxon>Microthrixaceae</taxon>
        <taxon>Candidatus Neomicrothrix</taxon>
    </lineage>
</organism>
<dbReference type="InterPro" id="IPR011547">
    <property type="entry name" value="SLC26A/SulP_dom"/>
</dbReference>
<evidence type="ECO:0000259" key="5">
    <source>
        <dbReference type="Pfam" id="PF00916"/>
    </source>
</evidence>
<keyword evidence="7" id="KW-1185">Reference proteome</keyword>
<dbReference type="GO" id="GO:0016020">
    <property type="term" value="C:membrane"/>
    <property type="evidence" value="ECO:0007669"/>
    <property type="project" value="UniProtKB-SubCell"/>
</dbReference>
<dbReference type="Proteomes" id="UP000018291">
    <property type="component" value="Unassembled WGS sequence"/>
</dbReference>
<dbReference type="AlphaFoldDB" id="R4Z5V0"/>
<evidence type="ECO:0000256" key="2">
    <source>
        <dbReference type="ARBA" id="ARBA00022692"/>
    </source>
</evidence>
<comment type="caution">
    <text evidence="6">The sequence shown here is derived from an EMBL/GenBank/DDBJ whole genome shotgun (WGS) entry which is preliminary data.</text>
</comment>
<dbReference type="RefSeq" id="WP_012227435.1">
    <property type="nucleotide sequence ID" value="NZ_HG422565.1"/>
</dbReference>
<gene>
    <name evidence="6" type="ORF">BN381_310103</name>
</gene>
<evidence type="ECO:0000313" key="6">
    <source>
        <dbReference type="EMBL" id="CCM64007.1"/>
    </source>
</evidence>
<proteinExistence type="predicted"/>
<protein>
    <recommendedName>
        <fullName evidence="5">SLC26A/SulP transporter domain-containing protein</fullName>
    </recommendedName>
</protein>
<keyword evidence="3" id="KW-1133">Transmembrane helix</keyword>
<dbReference type="EMBL" id="CANL01000025">
    <property type="protein sequence ID" value="CCM64007.1"/>
    <property type="molecule type" value="Genomic_DNA"/>
</dbReference>
<sequence>MAGVLFLVLAVLKMGWISRFLSKAVITGFLLGAAIEVVVGELPKTTGTEVGLRGRQLH</sequence>
<evidence type="ECO:0000256" key="1">
    <source>
        <dbReference type="ARBA" id="ARBA00004141"/>
    </source>
</evidence>
<comment type="subcellular location">
    <subcellularLocation>
        <location evidence="1">Membrane</location>
        <topology evidence="1">Multi-pass membrane protein</topology>
    </subcellularLocation>
</comment>
<accession>R4Z5V0</accession>
<name>R4Z5V0_9ACTN</name>
<evidence type="ECO:0000256" key="3">
    <source>
        <dbReference type="ARBA" id="ARBA00022989"/>
    </source>
</evidence>
<dbReference type="Pfam" id="PF00916">
    <property type="entry name" value="Sulfate_transp"/>
    <property type="match status" value="1"/>
</dbReference>
<keyword evidence="2" id="KW-0812">Transmembrane</keyword>